<dbReference type="Proteomes" id="UP000515121">
    <property type="component" value="Unplaced"/>
</dbReference>
<dbReference type="GeneID" id="111296767"/>
<keyword evidence="1" id="KW-0812">Transmembrane</keyword>
<dbReference type="OrthoDB" id="1900337at2759"/>
<dbReference type="PANTHER" id="PTHR31284">
    <property type="entry name" value="ACID PHOSPHATASE-LIKE PROTEIN"/>
    <property type="match status" value="1"/>
</dbReference>
<dbReference type="InterPro" id="IPR023214">
    <property type="entry name" value="HAD_sf"/>
</dbReference>
<organism evidence="2 3">
    <name type="scientific">Durio zibethinus</name>
    <name type="common">Durian</name>
    <dbReference type="NCBI Taxonomy" id="66656"/>
    <lineage>
        <taxon>Eukaryota</taxon>
        <taxon>Viridiplantae</taxon>
        <taxon>Streptophyta</taxon>
        <taxon>Embryophyta</taxon>
        <taxon>Tracheophyta</taxon>
        <taxon>Spermatophyta</taxon>
        <taxon>Magnoliopsida</taxon>
        <taxon>eudicotyledons</taxon>
        <taxon>Gunneridae</taxon>
        <taxon>Pentapetalae</taxon>
        <taxon>rosids</taxon>
        <taxon>malvids</taxon>
        <taxon>Malvales</taxon>
        <taxon>Malvaceae</taxon>
        <taxon>Helicteroideae</taxon>
        <taxon>Durio</taxon>
    </lineage>
</organism>
<dbReference type="RefSeq" id="XP_022746942.1">
    <property type="nucleotide sequence ID" value="XM_022891207.1"/>
</dbReference>
<evidence type="ECO:0000256" key="1">
    <source>
        <dbReference type="SAM" id="Phobius"/>
    </source>
</evidence>
<reference evidence="3" key="1">
    <citation type="submission" date="2025-08" db="UniProtKB">
        <authorList>
            <consortium name="RefSeq"/>
        </authorList>
    </citation>
    <scope>IDENTIFICATION</scope>
    <source>
        <tissue evidence="3">Fruit stalk</tissue>
    </source>
</reference>
<dbReference type="AlphaFoldDB" id="A0A6P5Z2V9"/>
<dbReference type="InterPro" id="IPR005519">
    <property type="entry name" value="Acid_phosphat_B-like"/>
</dbReference>
<sequence>MSAYNGHQMEREFSAQSLLSRGDTGTEMGSRYVVESGFYMTSFAVTIFIAALVTVGVLLVTLLVTLAVMWQSCENRSKGVVEIDKASDSYHYCKIFELHGQLNGLEATEVPPVCRSLVIQYIKGGEYAQDLNITMWMIESFFDTVSPSHDHLDVVLMDVDDILASDPCYSNQLMPQFNQYVCGKPIDCIERATCLKHLLILELYKKLQSRGWPLILLSRKPEKQQNVTIENLNSLGYNGWSSLIMRLDSEMEMDTREYFSRRRAAMKKENIEIIGVISSQMDALTGSSLGRRVFKLPNPLYYNFENQIESWRLSH</sequence>
<gene>
    <name evidence="3" type="primary">LOC111296767</name>
</gene>
<feature type="transmembrane region" description="Helical" evidence="1">
    <location>
        <begin position="38"/>
        <end position="68"/>
    </location>
</feature>
<protein>
    <submittedName>
        <fullName evidence="3">Uncharacterized protein At2g39920-like isoform X1</fullName>
    </submittedName>
</protein>
<dbReference type="PANTHER" id="PTHR31284:SF22">
    <property type="entry name" value="ACID PHOSPHATASE"/>
    <property type="match status" value="1"/>
</dbReference>
<name>A0A6P5Z2V9_DURZI</name>
<accession>A0A6P5Z2V9</accession>
<keyword evidence="2" id="KW-1185">Reference proteome</keyword>
<evidence type="ECO:0000313" key="3">
    <source>
        <dbReference type="RefSeq" id="XP_022746942.1"/>
    </source>
</evidence>
<proteinExistence type="predicted"/>
<evidence type="ECO:0000313" key="2">
    <source>
        <dbReference type="Proteomes" id="UP000515121"/>
    </source>
</evidence>
<dbReference type="KEGG" id="dzi:111296767"/>
<dbReference type="Pfam" id="PF03767">
    <property type="entry name" value="Acid_phosphat_B"/>
    <property type="match status" value="1"/>
</dbReference>
<keyword evidence="1" id="KW-0472">Membrane</keyword>
<dbReference type="Gene3D" id="3.40.50.1000">
    <property type="entry name" value="HAD superfamily/HAD-like"/>
    <property type="match status" value="1"/>
</dbReference>
<keyword evidence="1" id="KW-1133">Transmembrane helix</keyword>